<dbReference type="WBParaSite" id="RSKR_0000829100.1">
    <property type="protein sequence ID" value="RSKR_0000829100.1"/>
    <property type="gene ID" value="RSKR_0000829100"/>
</dbReference>
<reference evidence="2" key="1">
    <citation type="submission" date="2016-11" db="UniProtKB">
        <authorList>
            <consortium name="WormBaseParasite"/>
        </authorList>
    </citation>
    <scope>IDENTIFICATION</scope>
    <source>
        <strain evidence="2">KR3021</strain>
    </source>
</reference>
<evidence type="ECO:0000313" key="2">
    <source>
        <dbReference type="WBParaSite" id="RSKR_0000829100.1"/>
    </source>
</evidence>
<organism evidence="1 2">
    <name type="scientific">Rhabditophanes sp. KR3021</name>
    <dbReference type="NCBI Taxonomy" id="114890"/>
    <lineage>
        <taxon>Eukaryota</taxon>
        <taxon>Metazoa</taxon>
        <taxon>Ecdysozoa</taxon>
        <taxon>Nematoda</taxon>
        <taxon>Chromadorea</taxon>
        <taxon>Rhabditida</taxon>
        <taxon>Tylenchina</taxon>
        <taxon>Panagrolaimomorpha</taxon>
        <taxon>Strongyloidoidea</taxon>
        <taxon>Alloionematidae</taxon>
        <taxon>Rhabditophanes</taxon>
    </lineage>
</organism>
<evidence type="ECO:0000313" key="1">
    <source>
        <dbReference type="Proteomes" id="UP000095286"/>
    </source>
</evidence>
<protein>
    <submittedName>
        <fullName evidence="2">Beta-lactamase domain-containing protein</fullName>
    </submittedName>
</protein>
<dbReference type="Proteomes" id="UP000095286">
    <property type="component" value="Unplaced"/>
</dbReference>
<name>A0AC35U5F9_9BILA</name>
<proteinExistence type="predicted"/>
<sequence>MMKQVCELEHNLNGSYTEKFKKVAETFKKNFAQGWETSGAAVTIYHKNELVLDLHGGFSDKEENKLWDKDTLTVVFSVSKSIGALCVALLIDKGLAEYDDKVVKYWPEFGQNGKENVTIRHIMSHRAGLAYFEDTISLADANDHVKIAKIIESTKPNWVPGEKSGYHAITYGWLVDQLIRKVDPLNRGISQFFKEEIGVPHGINFHLGLNEDLEKHVSNLVAPSIAYRIKEILHDPRVLIVIAIINAQTKSSIAHKVKNNFDWMKVDQKEISFNRPEVHSVEQTAALGITKSSDLGKLFALVLNGKIISKSLVNTFITPEITNEVDVVFKAPMAKGHGFLYEKHPTKKDKWLVGHPGFGGSTIMMDVEDELVISYVTNGLKSGMGELTRTYRVLRNAAIKCAV</sequence>
<accession>A0AC35U5F9</accession>